<name>A0AAR5QKA6_DENPD</name>
<dbReference type="RefSeq" id="XP_048525154.1">
    <property type="nucleotide sequence ID" value="XM_048669197.1"/>
</dbReference>
<feature type="region of interest" description="Disordered" evidence="2">
    <location>
        <begin position="76"/>
        <end position="106"/>
    </location>
</feature>
<feature type="compositionally biased region" description="Polar residues" evidence="2">
    <location>
        <begin position="42"/>
        <end position="54"/>
    </location>
</feature>
<feature type="compositionally biased region" description="Basic and acidic residues" evidence="2">
    <location>
        <begin position="29"/>
        <end position="38"/>
    </location>
</feature>
<evidence type="ECO:0000256" key="2">
    <source>
        <dbReference type="SAM" id="MobiDB-lite"/>
    </source>
</evidence>
<feature type="compositionally biased region" description="Polar residues" evidence="2">
    <location>
        <begin position="82"/>
        <end position="93"/>
    </location>
</feature>
<evidence type="ECO:0008006" key="5">
    <source>
        <dbReference type="Google" id="ProtNLM"/>
    </source>
</evidence>
<feature type="compositionally biased region" description="Basic and acidic residues" evidence="2">
    <location>
        <begin position="1"/>
        <end position="16"/>
    </location>
</feature>
<keyword evidence="1" id="KW-0175">Coiled coil</keyword>
<dbReference type="RefSeq" id="XP_048525151.1">
    <property type="nucleotide sequence ID" value="XM_048669194.1"/>
</dbReference>
<feature type="region of interest" description="Disordered" evidence="2">
    <location>
        <begin position="1"/>
        <end position="60"/>
    </location>
</feature>
<feature type="coiled-coil region" evidence="1">
    <location>
        <begin position="233"/>
        <end position="267"/>
    </location>
</feature>
<organism evidence="3 4">
    <name type="scientific">Dendroctonus ponderosae</name>
    <name type="common">Mountain pine beetle</name>
    <dbReference type="NCBI Taxonomy" id="77166"/>
    <lineage>
        <taxon>Eukaryota</taxon>
        <taxon>Metazoa</taxon>
        <taxon>Ecdysozoa</taxon>
        <taxon>Arthropoda</taxon>
        <taxon>Hexapoda</taxon>
        <taxon>Insecta</taxon>
        <taxon>Pterygota</taxon>
        <taxon>Neoptera</taxon>
        <taxon>Endopterygota</taxon>
        <taxon>Coleoptera</taxon>
        <taxon>Polyphaga</taxon>
        <taxon>Cucujiformia</taxon>
        <taxon>Curculionidae</taxon>
        <taxon>Scolytinae</taxon>
        <taxon>Dendroctonus</taxon>
    </lineage>
</organism>
<dbReference type="GeneID" id="109546865"/>
<dbReference type="RefSeq" id="XP_048525257.1">
    <property type="nucleotide sequence ID" value="XM_048669300.1"/>
</dbReference>
<dbReference type="RefSeq" id="XP_048525259.1">
    <property type="nucleotide sequence ID" value="XM_048669302.1"/>
</dbReference>
<dbReference type="KEGG" id="dpa:125505469"/>
<proteinExistence type="predicted"/>
<reference evidence="3" key="2">
    <citation type="submission" date="2024-08" db="UniProtKB">
        <authorList>
            <consortium name="EnsemblMetazoa"/>
        </authorList>
    </citation>
    <scope>IDENTIFICATION</scope>
</reference>
<evidence type="ECO:0000313" key="3">
    <source>
        <dbReference type="EnsemblMetazoa" id="XP_019773577.1"/>
    </source>
</evidence>
<protein>
    <recommendedName>
        <fullName evidence="5">Cortactin-binding protein-2 N-terminal domain-containing protein</fullName>
    </recommendedName>
</protein>
<reference evidence="4" key="1">
    <citation type="journal article" date="2013" name="Genome Biol.">
        <title>Draft genome of the mountain pine beetle, Dendroctonus ponderosae Hopkins, a major forest pest.</title>
        <authorList>
            <person name="Keeling C.I."/>
            <person name="Yuen M.M."/>
            <person name="Liao N.Y."/>
            <person name="Docking T.R."/>
            <person name="Chan S.K."/>
            <person name="Taylor G.A."/>
            <person name="Palmquist D.L."/>
            <person name="Jackman S.D."/>
            <person name="Nguyen A."/>
            <person name="Li M."/>
            <person name="Henderson H."/>
            <person name="Janes J.K."/>
            <person name="Zhao Y."/>
            <person name="Pandoh P."/>
            <person name="Moore R."/>
            <person name="Sperling F.A."/>
            <person name="Huber D.P."/>
            <person name="Birol I."/>
            <person name="Jones S.J."/>
            <person name="Bohlmann J."/>
        </authorList>
    </citation>
    <scope>NUCLEOTIDE SEQUENCE</scope>
</reference>
<accession>A0AAR5QKA6</accession>
<dbReference type="GeneID" id="125505469"/>
<feature type="coiled-coil region" evidence="1">
    <location>
        <begin position="296"/>
        <end position="323"/>
    </location>
</feature>
<keyword evidence="4" id="KW-1185">Reference proteome</keyword>
<dbReference type="KEGG" id="dpa:125505423"/>
<dbReference type="GeneID" id="125505423"/>
<sequence>MKRSHRPEVTRKEPGSKGRTQKPPTPDSSTHRSRERCCAEPQHSNQHVLRNSNAKKPLNISPDMAISANAARYEGQVKANGSPKQRSRSTVSDRQPWGQLLSKHTGEENETVFGKFDPLRTLHFLAGELQTKVPDETNVQEIIKAMHAALKRIPPEVASTVQLQQQSVEVLSKGRSRECVDAYYHNRQPHRQNYEEFQKLIECSTLKLEASCRHLEDMCGQLKDEKLSLETRLQGEKANSKRLQSKIDEMEDSNRRLTLNLLKQDEEVGQLRGAIGVLEGKLEEKASAGPDLQQPMMDLKKSKLNLERENQKLEHQLRLRDIEKEKLLAILAVRDRQIYEIRNEMTQLQQSVNEQLVELHNYATSAIPHDLDPNDVPTISSIWPTGGQFQLQLAKSDNSLKNSDSEDEAAATG</sequence>
<dbReference type="AlphaFoldDB" id="A0AAR5QKA6"/>
<dbReference type="RefSeq" id="XP_019773577.1">
    <property type="nucleotide sequence ID" value="XM_019918018.1"/>
</dbReference>
<dbReference type="EnsemblMetazoa" id="XM_019918018.1">
    <property type="protein sequence ID" value="XP_019773577.1"/>
    <property type="gene ID" value="LOC109546865"/>
</dbReference>
<dbReference type="RefSeq" id="XP_048525153.1">
    <property type="nucleotide sequence ID" value="XM_048669196.1"/>
</dbReference>
<dbReference type="RefSeq" id="XP_048525150.1">
    <property type="nucleotide sequence ID" value="XM_048669193.1"/>
</dbReference>
<dbReference type="RefSeq" id="XP_048525152.1">
    <property type="nucleotide sequence ID" value="XM_048669195.1"/>
</dbReference>
<evidence type="ECO:0000256" key="1">
    <source>
        <dbReference type="SAM" id="Coils"/>
    </source>
</evidence>
<dbReference type="RefSeq" id="XP_048525258.1">
    <property type="nucleotide sequence ID" value="XM_048669301.1"/>
</dbReference>
<dbReference type="KEGG" id="dpa:109546865"/>
<evidence type="ECO:0000313" key="4">
    <source>
        <dbReference type="Proteomes" id="UP000019118"/>
    </source>
</evidence>
<dbReference type="Proteomes" id="UP000019118">
    <property type="component" value="Unassembled WGS sequence"/>
</dbReference>